<evidence type="ECO:0000256" key="4">
    <source>
        <dbReference type="RuleBase" id="RU003684"/>
    </source>
</evidence>
<dbReference type="EC" id="3.5.3.11" evidence="6"/>
<proteinExistence type="inferred from homology"/>
<dbReference type="NCBIfam" id="TIGR01230">
    <property type="entry name" value="agmatinase"/>
    <property type="match status" value="1"/>
</dbReference>
<dbReference type="PANTHER" id="PTHR11358">
    <property type="entry name" value="ARGINASE/AGMATINASE"/>
    <property type="match status" value="1"/>
</dbReference>
<evidence type="ECO:0000256" key="5">
    <source>
        <dbReference type="SAM" id="MobiDB-lite"/>
    </source>
</evidence>
<dbReference type="PRINTS" id="PR00116">
    <property type="entry name" value="ARGINASE"/>
</dbReference>
<dbReference type="GO" id="GO:0008783">
    <property type="term" value="F:agmatinase activity"/>
    <property type="evidence" value="ECO:0007669"/>
    <property type="project" value="UniProtKB-EC"/>
</dbReference>
<comment type="caution">
    <text evidence="6">The sequence shown here is derived from an EMBL/GenBank/DDBJ whole genome shotgun (WGS) entry which is preliminary data.</text>
</comment>
<evidence type="ECO:0000256" key="2">
    <source>
        <dbReference type="ARBA" id="ARBA00022723"/>
    </source>
</evidence>
<dbReference type="PANTHER" id="PTHR11358:SF26">
    <property type="entry name" value="GUANIDINO ACID HYDROLASE, MITOCHONDRIAL"/>
    <property type="match status" value="1"/>
</dbReference>
<gene>
    <name evidence="6" type="primary">speB</name>
    <name evidence="6" type="ORF">E6H03_10875</name>
</gene>
<dbReference type="Proteomes" id="UP000318093">
    <property type="component" value="Unassembled WGS sequence"/>
</dbReference>
<evidence type="ECO:0000313" key="7">
    <source>
        <dbReference type="Proteomes" id="UP000318093"/>
    </source>
</evidence>
<protein>
    <submittedName>
        <fullName evidence="6">Agmatinase</fullName>
        <ecNumber evidence="6">3.5.3.11</ecNumber>
    </submittedName>
</protein>
<dbReference type="InterPro" id="IPR006035">
    <property type="entry name" value="Ureohydrolase"/>
</dbReference>
<keyword evidence="3 4" id="KW-0378">Hydrolase</keyword>
<sequence length="410" mass="45206">MKPAGDVRRCQVRGDIGISPHRPGPEGFAHVGRDVHRDPCPRHPVAPSRRRLPGFDARARCSSEERRICLHRVEGGARPPEPPEGEGKGARGMSHPQPVDSMVYPRHSGVATFMRYPHILDARGLDQAIVGVPFDTTAGYRLGARLAPRAIRHHSSQVRLHHPIHDVTVHEKIRIADYGDARTSPFEIEKTFDWITEEFDKIHAHGCRTIAVGGDHGITYPILRAVAKHHGPVAIVQVDSHTDTHDLQFGYKLTHATPFRRAHEAGVIDPKKVMQLGIRGSLFYPDDLAWSKEHYRMVPMHEIHRRGMDGVVAEMRELIGTAPVYLSFDIDGLDPSCAPGTGVPEIGGLSTWQAIQIIHGLVGHNLVGADVVEVSPPCDSNDITSIVAAQLLFEIASVFAVRGRVDRPAR</sequence>
<dbReference type="Pfam" id="PF00491">
    <property type="entry name" value="Arginase"/>
    <property type="match status" value="1"/>
</dbReference>
<dbReference type="EMBL" id="VBAN01000355">
    <property type="protein sequence ID" value="TMI79108.1"/>
    <property type="molecule type" value="Genomic_DNA"/>
</dbReference>
<dbReference type="PROSITE" id="PS01053">
    <property type="entry name" value="ARGINASE_1"/>
    <property type="match status" value="1"/>
</dbReference>
<name>A0A537J6C3_9BACT</name>
<dbReference type="InterPro" id="IPR005925">
    <property type="entry name" value="Agmatinase-rel"/>
</dbReference>
<comment type="similarity">
    <text evidence="1">Belongs to the arginase family. Agmatinase subfamily.</text>
</comment>
<evidence type="ECO:0000256" key="1">
    <source>
        <dbReference type="ARBA" id="ARBA00009227"/>
    </source>
</evidence>
<dbReference type="Gene3D" id="3.40.800.10">
    <property type="entry name" value="Ureohydrolase domain"/>
    <property type="match status" value="1"/>
</dbReference>
<accession>A0A537J6C3</accession>
<evidence type="ECO:0000256" key="3">
    <source>
        <dbReference type="ARBA" id="ARBA00022801"/>
    </source>
</evidence>
<evidence type="ECO:0000313" key="6">
    <source>
        <dbReference type="EMBL" id="TMI79108.1"/>
    </source>
</evidence>
<dbReference type="InterPro" id="IPR023696">
    <property type="entry name" value="Ureohydrolase_dom_sf"/>
</dbReference>
<feature type="compositionally biased region" description="Basic and acidic residues" evidence="5">
    <location>
        <begin position="31"/>
        <end position="41"/>
    </location>
</feature>
<dbReference type="PROSITE" id="PS51409">
    <property type="entry name" value="ARGINASE_2"/>
    <property type="match status" value="1"/>
</dbReference>
<dbReference type="CDD" id="cd11592">
    <property type="entry name" value="Agmatinase_PAH"/>
    <property type="match status" value="1"/>
</dbReference>
<dbReference type="GO" id="GO:0033389">
    <property type="term" value="P:putrescine biosynthetic process from arginine, via agmatine"/>
    <property type="evidence" value="ECO:0007669"/>
    <property type="project" value="TreeGrafter"/>
</dbReference>
<dbReference type="AlphaFoldDB" id="A0A537J6C3"/>
<dbReference type="InterPro" id="IPR020855">
    <property type="entry name" value="Ureohydrolase_Mn_BS"/>
</dbReference>
<dbReference type="SUPFAM" id="SSF52768">
    <property type="entry name" value="Arginase/deacetylase"/>
    <property type="match status" value="1"/>
</dbReference>
<keyword evidence="2" id="KW-0479">Metal-binding</keyword>
<feature type="region of interest" description="Disordered" evidence="5">
    <location>
        <begin position="15"/>
        <end position="49"/>
    </location>
</feature>
<dbReference type="GO" id="GO:0046872">
    <property type="term" value="F:metal ion binding"/>
    <property type="evidence" value="ECO:0007669"/>
    <property type="project" value="UniProtKB-KW"/>
</dbReference>
<reference evidence="6 7" key="1">
    <citation type="journal article" date="2019" name="Nat. Microbiol.">
        <title>Mediterranean grassland soil C-N compound turnover is dependent on rainfall and depth, and is mediated by genomically divergent microorganisms.</title>
        <authorList>
            <person name="Diamond S."/>
            <person name="Andeer P.F."/>
            <person name="Li Z."/>
            <person name="Crits-Christoph A."/>
            <person name="Burstein D."/>
            <person name="Anantharaman K."/>
            <person name="Lane K.R."/>
            <person name="Thomas B.C."/>
            <person name="Pan C."/>
            <person name="Northen T.R."/>
            <person name="Banfield J.F."/>
        </authorList>
    </citation>
    <scope>NUCLEOTIDE SEQUENCE [LARGE SCALE GENOMIC DNA]</scope>
    <source>
        <strain evidence="6">NP_6</strain>
    </source>
</reference>
<feature type="region of interest" description="Disordered" evidence="5">
    <location>
        <begin position="73"/>
        <end position="96"/>
    </location>
</feature>
<organism evidence="6 7">
    <name type="scientific">Candidatus Segetimicrobium genomatis</name>
    <dbReference type="NCBI Taxonomy" id="2569760"/>
    <lineage>
        <taxon>Bacteria</taxon>
        <taxon>Bacillati</taxon>
        <taxon>Candidatus Sysuimicrobiota</taxon>
        <taxon>Candidatus Sysuimicrobiia</taxon>
        <taxon>Candidatus Sysuimicrobiales</taxon>
        <taxon>Candidatus Segetimicrobiaceae</taxon>
        <taxon>Candidatus Segetimicrobium</taxon>
    </lineage>
</organism>